<dbReference type="GO" id="GO:0009279">
    <property type="term" value="C:cell outer membrane"/>
    <property type="evidence" value="ECO:0007669"/>
    <property type="project" value="UniProtKB-SubCell"/>
</dbReference>
<dbReference type="GO" id="GO:0097347">
    <property type="term" value="C:TAM protein secretion complex"/>
    <property type="evidence" value="ECO:0007669"/>
    <property type="project" value="TreeGrafter"/>
</dbReference>
<dbReference type="EMBL" id="LUKY01000033">
    <property type="protein sequence ID" value="OIZ94333.1"/>
    <property type="molecule type" value="Genomic_DNA"/>
</dbReference>
<evidence type="ECO:0000256" key="3">
    <source>
        <dbReference type="ARBA" id="ARBA00015419"/>
    </source>
</evidence>
<protein>
    <recommendedName>
        <fullName evidence="3">Translocation and assembly module subunit TamA</fullName>
    </recommendedName>
    <alternativeName>
        <fullName evidence="9">Autotransporter assembly factor TamA</fullName>
    </alternativeName>
</protein>
<dbReference type="Pfam" id="PF01103">
    <property type="entry name" value="Omp85"/>
    <property type="match status" value="1"/>
</dbReference>
<sequence>MIRKIKLAIAGFAILNILCASSGYAAYPHVAYQIQGLNQDLMSPVQHRLDRSLQTLTQPSTEDIQFWYRQSISNIKQTLEAYGYFKPSIKHTFKKIDSSWDASYQISVGPPLKITTLQVSVEDEEAKQDPKITKLIDDFPLHVGDVFQSEAYENAKQKLLAKLVAKGYLSAYFSKHTILINRQAYTAKLILTLNTGPRYYFGPITFQQSILNNSLLERYIPFKRGGTPYSSIQLLKLQDNLNKSGYFQNVSIRDSQISKLNKNLPVTFILTPRPSQQYTAGIGYGTDVGMRGTLGWESRYLNREGHRLSIFSQLSKIQKSLQTTYTIPGKHPNTDNYNINFAIVRKKLTQVTTTTQQLGIGSMNKWKGWQRNLFLNYQIERFHYLNRPMTNSRLLTPGINLSYSKFDNPLFARHGYQLNFRLQGADQNLLSNTSFLQTELQGKYILSWNDNSRFLFRSDIGYTVASNLANFPPSLLFYAGGSQSVRGYAYESLGPGRYLMTGSVEYQHRLINNFYGAIFFDAGNAVNNFPVHLQKGSGLGLVWASPLGPMEATVGKALDLPGHPIRFQFTMGFDFL</sequence>
<dbReference type="Pfam" id="PF17243">
    <property type="entry name" value="POTRA_TamA_1"/>
    <property type="match status" value="1"/>
</dbReference>
<evidence type="ECO:0000313" key="14">
    <source>
        <dbReference type="EMBL" id="OIZ94333.1"/>
    </source>
</evidence>
<feature type="chain" id="PRO_5009649415" description="Translocation and assembly module subunit TamA" evidence="11">
    <location>
        <begin position="26"/>
        <end position="576"/>
    </location>
</feature>
<dbReference type="OrthoDB" id="9803054at2"/>
<feature type="signal peptide" evidence="11">
    <location>
        <begin position="1"/>
        <end position="25"/>
    </location>
</feature>
<feature type="domain" description="TamA POTRA" evidence="13">
    <location>
        <begin position="32"/>
        <end position="106"/>
    </location>
</feature>
<dbReference type="Gene3D" id="3.10.20.310">
    <property type="entry name" value="membrane protein fhac"/>
    <property type="match status" value="3"/>
</dbReference>
<dbReference type="Proteomes" id="UP000183924">
    <property type="component" value="Unassembled WGS sequence"/>
</dbReference>
<dbReference type="InterPro" id="IPR039910">
    <property type="entry name" value="D15-like"/>
</dbReference>
<evidence type="ECO:0000259" key="13">
    <source>
        <dbReference type="Pfam" id="PF17243"/>
    </source>
</evidence>
<feature type="domain" description="Bacterial surface antigen (D15)" evidence="12">
    <location>
        <begin position="305"/>
        <end position="575"/>
    </location>
</feature>
<evidence type="ECO:0000259" key="12">
    <source>
        <dbReference type="Pfam" id="PF01103"/>
    </source>
</evidence>
<evidence type="ECO:0000256" key="5">
    <source>
        <dbReference type="ARBA" id="ARBA00022692"/>
    </source>
</evidence>
<evidence type="ECO:0000313" key="15">
    <source>
        <dbReference type="Proteomes" id="UP000183924"/>
    </source>
</evidence>
<comment type="subunit">
    <text evidence="10">Interacts with TamB to form the translocation and assembly module (TAM).</text>
</comment>
<dbReference type="GO" id="GO:0009306">
    <property type="term" value="P:protein secretion"/>
    <property type="evidence" value="ECO:0007669"/>
    <property type="project" value="TreeGrafter"/>
</dbReference>
<dbReference type="Gene3D" id="2.40.160.50">
    <property type="entry name" value="membrane protein fhac: a member of the omp85/tpsb transporter family"/>
    <property type="match status" value="1"/>
</dbReference>
<evidence type="ECO:0000256" key="2">
    <source>
        <dbReference type="ARBA" id="ARBA00010248"/>
    </source>
</evidence>
<evidence type="ECO:0000256" key="10">
    <source>
        <dbReference type="ARBA" id="ARBA00093548"/>
    </source>
</evidence>
<keyword evidence="8" id="KW-0998">Cell outer membrane</keyword>
<proteinExistence type="inferred from homology"/>
<dbReference type="AlphaFoldDB" id="A0A1J8PGX9"/>
<dbReference type="PANTHER" id="PTHR12815:SF47">
    <property type="entry name" value="TRANSLOCATION AND ASSEMBLY MODULE SUBUNIT TAMA"/>
    <property type="match status" value="1"/>
</dbReference>
<evidence type="ECO:0000256" key="8">
    <source>
        <dbReference type="ARBA" id="ARBA00023237"/>
    </source>
</evidence>
<reference evidence="14 15" key="1">
    <citation type="submission" date="2016-03" db="EMBL/GenBank/DDBJ databases">
        <title>Comparative genomics of Rickettsiella.</title>
        <authorList>
            <person name="Chandler C."/>
            <person name="Wang Y."/>
        </authorList>
    </citation>
    <scope>NUCLEOTIDE SEQUENCE [LARGE SCALE GENOMIC DNA]</scope>
    <source>
        <strain evidence="14 15">RCFS May 2013</strain>
    </source>
</reference>
<comment type="subcellular location">
    <subcellularLocation>
        <location evidence="1">Cell outer membrane</location>
    </subcellularLocation>
</comment>
<dbReference type="PANTHER" id="PTHR12815">
    <property type="entry name" value="SORTING AND ASSEMBLY MACHINERY SAMM50 PROTEIN FAMILY MEMBER"/>
    <property type="match status" value="1"/>
</dbReference>
<keyword evidence="15" id="KW-1185">Reference proteome</keyword>
<dbReference type="InterPro" id="IPR035243">
    <property type="entry name" value="TamA_POTRA_Dom_1"/>
</dbReference>
<organism evidence="14 15">
    <name type="scientific">Candidatus Rickettsiella isopodorum</name>
    <dbReference type="NCBI Taxonomy" id="1225476"/>
    <lineage>
        <taxon>Bacteria</taxon>
        <taxon>Pseudomonadati</taxon>
        <taxon>Pseudomonadota</taxon>
        <taxon>Gammaproteobacteria</taxon>
        <taxon>Legionellales</taxon>
        <taxon>Coxiellaceae</taxon>
        <taxon>Rickettsiella</taxon>
    </lineage>
</organism>
<gene>
    <name evidence="14" type="ORF">A1D18_05695</name>
</gene>
<dbReference type="STRING" id="1225476.A1D18_05695"/>
<name>A0A1J8PGX9_9COXI</name>
<keyword evidence="6 11" id="KW-0732">Signal</keyword>
<keyword evidence="7" id="KW-0472">Membrane</keyword>
<dbReference type="InterPro" id="IPR000184">
    <property type="entry name" value="Bac_surfAg_D15"/>
</dbReference>
<evidence type="ECO:0000256" key="4">
    <source>
        <dbReference type="ARBA" id="ARBA00022452"/>
    </source>
</evidence>
<evidence type="ECO:0000256" key="7">
    <source>
        <dbReference type="ARBA" id="ARBA00023136"/>
    </source>
</evidence>
<dbReference type="RefSeq" id="WP_071662824.1">
    <property type="nucleotide sequence ID" value="NZ_LUKY01000033.1"/>
</dbReference>
<accession>A0A1J8PGX9</accession>
<keyword evidence="5" id="KW-0812">Transmembrane</keyword>
<keyword evidence="4" id="KW-1134">Transmembrane beta strand</keyword>
<evidence type="ECO:0000256" key="1">
    <source>
        <dbReference type="ARBA" id="ARBA00004442"/>
    </source>
</evidence>
<evidence type="ECO:0000256" key="6">
    <source>
        <dbReference type="ARBA" id="ARBA00022729"/>
    </source>
</evidence>
<evidence type="ECO:0000256" key="9">
    <source>
        <dbReference type="ARBA" id="ARBA00033063"/>
    </source>
</evidence>
<evidence type="ECO:0000256" key="11">
    <source>
        <dbReference type="SAM" id="SignalP"/>
    </source>
</evidence>
<comment type="similarity">
    <text evidence="2">Belongs to the TamA family.</text>
</comment>
<comment type="caution">
    <text evidence="14">The sequence shown here is derived from an EMBL/GenBank/DDBJ whole genome shotgun (WGS) entry which is preliminary data.</text>
</comment>